<dbReference type="PANTHER" id="PTHR30425:SF1">
    <property type="entry name" value="PHOSPHATE TRANSPORT SYSTEM PERMEASE PROTEIN PSTC"/>
    <property type="match status" value="1"/>
</dbReference>
<evidence type="ECO:0000256" key="5">
    <source>
        <dbReference type="ARBA" id="ARBA00022592"/>
    </source>
</evidence>
<dbReference type="InterPro" id="IPR011864">
    <property type="entry name" value="Phosphate_PstC"/>
</dbReference>
<dbReference type="AlphaFoldDB" id="A0A494Y0Y0"/>
<dbReference type="Proteomes" id="UP000270342">
    <property type="component" value="Unassembled WGS sequence"/>
</dbReference>
<comment type="function">
    <text evidence="10">Part of the binding-protein-dependent transport system for phosphate; probably responsible for the translocation of the substrate across the membrane.</text>
</comment>
<protein>
    <recommendedName>
        <fullName evidence="10">Phosphate transport system permease protein</fullName>
    </recommendedName>
</protein>
<reference evidence="12 13" key="1">
    <citation type="submission" date="2018-10" db="EMBL/GenBank/DDBJ databases">
        <title>Robbsia sp. DHC34, isolated from soil.</title>
        <authorList>
            <person name="Gao Z.-H."/>
            <person name="Qiu L.-H."/>
        </authorList>
    </citation>
    <scope>NUCLEOTIDE SEQUENCE [LARGE SCALE GENOMIC DNA]</scope>
    <source>
        <strain evidence="12 13">DHC34</strain>
    </source>
</reference>
<dbReference type="InterPro" id="IPR000515">
    <property type="entry name" value="MetI-like"/>
</dbReference>
<feature type="transmembrane region" description="Helical" evidence="9">
    <location>
        <begin position="162"/>
        <end position="188"/>
    </location>
</feature>
<feature type="transmembrane region" description="Helical" evidence="9">
    <location>
        <begin position="118"/>
        <end position="142"/>
    </location>
</feature>
<evidence type="ECO:0000256" key="1">
    <source>
        <dbReference type="ARBA" id="ARBA00004651"/>
    </source>
</evidence>
<evidence type="ECO:0000256" key="2">
    <source>
        <dbReference type="ARBA" id="ARBA00007069"/>
    </source>
</evidence>
<comment type="caution">
    <text evidence="10">Lacks conserved residue(s) required for the propagation of feature annotation.</text>
</comment>
<feature type="domain" description="ABC transmembrane type-1" evidence="11">
    <location>
        <begin position="81"/>
        <end position="311"/>
    </location>
</feature>
<evidence type="ECO:0000256" key="10">
    <source>
        <dbReference type="RuleBase" id="RU363054"/>
    </source>
</evidence>
<feature type="transmembrane region" description="Helical" evidence="9">
    <location>
        <begin position="75"/>
        <end position="106"/>
    </location>
</feature>
<keyword evidence="13" id="KW-1185">Reference proteome</keyword>
<organism evidence="12 13">
    <name type="scientific">Pararobbsia silviterrae</name>
    <dbReference type="NCBI Taxonomy" id="1792498"/>
    <lineage>
        <taxon>Bacteria</taxon>
        <taxon>Pseudomonadati</taxon>
        <taxon>Pseudomonadota</taxon>
        <taxon>Betaproteobacteria</taxon>
        <taxon>Burkholderiales</taxon>
        <taxon>Burkholderiaceae</taxon>
        <taxon>Pararobbsia</taxon>
    </lineage>
</organism>
<evidence type="ECO:0000313" key="12">
    <source>
        <dbReference type="EMBL" id="RKP56412.1"/>
    </source>
</evidence>
<proteinExistence type="inferred from homology"/>
<gene>
    <name evidence="12" type="primary">pstC</name>
    <name evidence="12" type="ORF">D7S86_08435</name>
</gene>
<comment type="subcellular location">
    <subcellularLocation>
        <location evidence="10">Cell inner membrane</location>
        <topology evidence="10">Multi-pass membrane protein</topology>
    </subcellularLocation>
    <subcellularLocation>
        <location evidence="1 9">Cell membrane</location>
        <topology evidence="1 9">Multi-pass membrane protein</topology>
    </subcellularLocation>
</comment>
<dbReference type="OrthoDB" id="9785113at2"/>
<dbReference type="PANTHER" id="PTHR30425">
    <property type="entry name" value="PHOSPHATE TRANSPORT SYSTEM PERMEASE PROTEIN PST"/>
    <property type="match status" value="1"/>
</dbReference>
<keyword evidence="3 9" id="KW-0813">Transport</keyword>
<accession>A0A494Y0Y0</accession>
<evidence type="ECO:0000256" key="6">
    <source>
        <dbReference type="ARBA" id="ARBA00022692"/>
    </source>
</evidence>
<dbReference type="Pfam" id="PF00528">
    <property type="entry name" value="BPD_transp_1"/>
    <property type="match status" value="1"/>
</dbReference>
<evidence type="ECO:0000256" key="3">
    <source>
        <dbReference type="ARBA" id="ARBA00022448"/>
    </source>
</evidence>
<comment type="caution">
    <text evidence="12">The sequence shown here is derived from an EMBL/GenBank/DDBJ whole genome shotgun (WGS) entry which is preliminary data.</text>
</comment>
<dbReference type="InterPro" id="IPR035906">
    <property type="entry name" value="MetI-like_sf"/>
</dbReference>
<dbReference type="EMBL" id="RBZU01000003">
    <property type="protein sequence ID" value="RKP56412.1"/>
    <property type="molecule type" value="Genomic_DNA"/>
</dbReference>
<keyword evidence="5 10" id="KW-0592">Phosphate transport</keyword>
<dbReference type="GO" id="GO:0005886">
    <property type="term" value="C:plasma membrane"/>
    <property type="evidence" value="ECO:0007669"/>
    <property type="project" value="UniProtKB-SubCell"/>
</dbReference>
<dbReference type="NCBIfam" id="TIGR02138">
    <property type="entry name" value="phosphate_pstC"/>
    <property type="match status" value="1"/>
</dbReference>
<sequence>MSDTQLSVKPASTMRAPSRTGDLVFGTLTRLSALVTLLLLGGILVSLVITSWPTLSKFGLSFLWTSDWDPPNDQFGALVPIYGTLATSAIALIIAVPVSFGISLFLTELAPVWLRRPLGTAIELLAAIPSIVYGMWGLLVFAPSFATFIEKPLKTVLGSVPLIGALFHGPTIGIGILLAGFILAIMIIPYITSVMRDVFEVAPVLLKESAYGLGCTTWEVMWNVVLPYTKTGVIGGVMLGLGRALGETMAVTFVIGNTNLLNSVSLFAPGNSIASALANEFAEAGPGLHTAALMELGLILFFITFVVLSASKLMLLRLERAEGAR</sequence>
<keyword evidence="8 9" id="KW-0472">Membrane</keyword>
<evidence type="ECO:0000256" key="7">
    <source>
        <dbReference type="ARBA" id="ARBA00022989"/>
    </source>
</evidence>
<dbReference type="Gene3D" id="1.10.3720.10">
    <property type="entry name" value="MetI-like"/>
    <property type="match status" value="1"/>
</dbReference>
<keyword evidence="6 9" id="KW-0812">Transmembrane</keyword>
<evidence type="ECO:0000256" key="8">
    <source>
        <dbReference type="ARBA" id="ARBA00023136"/>
    </source>
</evidence>
<dbReference type="GO" id="GO:0005315">
    <property type="term" value="F:phosphate transmembrane transporter activity"/>
    <property type="evidence" value="ECO:0007669"/>
    <property type="project" value="InterPro"/>
</dbReference>
<evidence type="ECO:0000256" key="9">
    <source>
        <dbReference type="RuleBase" id="RU363032"/>
    </source>
</evidence>
<dbReference type="PROSITE" id="PS50928">
    <property type="entry name" value="ABC_TM1"/>
    <property type="match status" value="1"/>
</dbReference>
<dbReference type="SUPFAM" id="SSF161098">
    <property type="entry name" value="MetI-like"/>
    <property type="match status" value="1"/>
</dbReference>
<keyword evidence="7 9" id="KW-1133">Transmembrane helix</keyword>
<name>A0A494Y0Y0_9BURK</name>
<evidence type="ECO:0000256" key="4">
    <source>
        <dbReference type="ARBA" id="ARBA00022475"/>
    </source>
</evidence>
<dbReference type="InterPro" id="IPR051124">
    <property type="entry name" value="Phosphate_Transport_Permease"/>
</dbReference>
<keyword evidence="10" id="KW-0997">Cell inner membrane</keyword>
<comment type="similarity">
    <text evidence="2 10">Belongs to the binding-protein-dependent transport system permease family. CysTW subfamily.</text>
</comment>
<dbReference type="CDD" id="cd06261">
    <property type="entry name" value="TM_PBP2"/>
    <property type="match status" value="1"/>
</dbReference>
<dbReference type="GO" id="GO:0006817">
    <property type="term" value="P:phosphate ion transport"/>
    <property type="evidence" value="ECO:0007669"/>
    <property type="project" value="UniProtKB-KW"/>
</dbReference>
<dbReference type="NCBIfam" id="NF008435">
    <property type="entry name" value="PRK11275.1"/>
    <property type="match status" value="1"/>
</dbReference>
<feature type="transmembrane region" description="Helical" evidence="9">
    <location>
        <begin position="288"/>
        <end position="310"/>
    </location>
</feature>
<keyword evidence="4" id="KW-1003">Cell membrane</keyword>
<evidence type="ECO:0000259" key="11">
    <source>
        <dbReference type="PROSITE" id="PS50928"/>
    </source>
</evidence>
<feature type="transmembrane region" description="Helical" evidence="9">
    <location>
        <begin position="33"/>
        <end position="55"/>
    </location>
</feature>
<evidence type="ECO:0000313" key="13">
    <source>
        <dbReference type="Proteomes" id="UP000270342"/>
    </source>
</evidence>